<evidence type="ECO:0000313" key="4">
    <source>
        <dbReference type="Proteomes" id="UP000712080"/>
    </source>
</evidence>
<dbReference type="EMBL" id="JAAMPU010000105">
    <property type="protein sequence ID" value="NMH28286.1"/>
    <property type="molecule type" value="Genomic_DNA"/>
</dbReference>
<comment type="caution">
    <text evidence="3">The sequence shown here is derived from an EMBL/GenBank/DDBJ whole genome shotgun (WGS) entry which is preliminary data.</text>
</comment>
<evidence type="ECO:0000256" key="1">
    <source>
        <dbReference type="ARBA" id="ARBA00006738"/>
    </source>
</evidence>
<dbReference type="Pfam" id="PF02021">
    <property type="entry name" value="UPF0102"/>
    <property type="match status" value="1"/>
</dbReference>
<dbReference type="AlphaFoldDB" id="A0A972JGK4"/>
<dbReference type="SUPFAM" id="SSF52980">
    <property type="entry name" value="Restriction endonuclease-like"/>
    <property type="match status" value="1"/>
</dbReference>
<protein>
    <recommendedName>
        <fullName evidence="2">UPF0102 protein G6047_09605</fullName>
    </recommendedName>
</protein>
<keyword evidence="4" id="KW-1185">Reference proteome</keyword>
<dbReference type="NCBIfam" id="NF009150">
    <property type="entry name" value="PRK12497.1-3"/>
    <property type="match status" value="1"/>
</dbReference>
<reference evidence="3" key="1">
    <citation type="submission" date="2020-02" db="EMBL/GenBank/DDBJ databases">
        <title>Flavobacterium sp. genome.</title>
        <authorList>
            <person name="Jung H.S."/>
            <person name="Baek J.H."/>
            <person name="Jeon C.O."/>
        </authorList>
    </citation>
    <scope>NUCLEOTIDE SEQUENCE</scope>
    <source>
        <strain evidence="3">SE-s28</strain>
    </source>
</reference>
<dbReference type="GO" id="GO:0003676">
    <property type="term" value="F:nucleic acid binding"/>
    <property type="evidence" value="ECO:0007669"/>
    <property type="project" value="InterPro"/>
</dbReference>
<accession>A0A972JGK4</accession>
<dbReference type="InterPro" id="IPR011335">
    <property type="entry name" value="Restrct_endonuc-II-like"/>
</dbReference>
<proteinExistence type="inferred from homology"/>
<organism evidence="3 4">
    <name type="scientific">Flavobacterium silvaticum</name>
    <dbReference type="NCBI Taxonomy" id="1852020"/>
    <lineage>
        <taxon>Bacteria</taxon>
        <taxon>Pseudomonadati</taxon>
        <taxon>Bacteroidota</taxon>
        <taxon>Flavobacteriia</taxon>
        <taxon>Flavobacteriales</taxon>
        <taxon>Flavobacteriaceae</taxon>
        <taxon>Flavobacterium</taxon>
    </lineage>
</organism>
<dbReference type="Proteomes" id="UP000712080">
    <property type="component" value="Unassembled WGS sequence"/>
</dbReference>
<dbReference type="InterPro" id="IPR003509">
    <property type="entry name" value="UPF0102_YraN-like"/>
</dbReference>
<evidence type="ECO:0000256" key="2">
    <source>
        <dbReference type="HAMAP-Rule" id="MF_00048"/>
    </source>
</evidence>
<dbReference type="PANTHER" id="PTHR34039:SF1">
    <property type="entry name" value="UPF0102 PROTEIN YRAN"/>
    <property type="match status" value="1"/>
</dbReference>
<sequence>MATHNEFGKEGERIAMEYLMDKGYIILERNWRYKKLEIDLIAEYQNITIIIEVKSRSNDSFGKPQEFVRKKKIKLVLEAVNAYANTKNQDLNFRLDVISIQKKNGSYTIEHLQDAFYYF</sequence>
<gene>
    <name evidence="3" type="ORF">G6047_09605</name>
</gene>
<dbReference type="CDD" id="cd20736">
    <property type="entry name" value="PoNe_Nuclease"/>
    <property type="match status" value="1"/>
</dbReference>
<name>A0A972JGK4_9FLAO</name>
<comment type="similarity">
    <text evidence="1 2">Belongs to the UPF0102 family.</text>
</comment>
<dbReference type="PANTHER" id="PTHR34039">
    <property type="entry name" value="UPF0102 PROTEIN YRAN"/>
    <property type="match status" value="1"/>
</dbReference>
<dbReference type="InterPro" id="IPR011856">
    <property type="entry name" value="tRNA_endonuc-like_dom_sf"/>
</dbReference>
<evidence type="ECO:0000313" key="3">
    <source>
        <dbReference type="EMBL" id="NMH28286.1"/>
    </source>
</evidence>
<dbReference type="HAMAP" id="MF_00048">
    <property type="entry name" value="UPF0102"/>
    <property type="match status" value="1"/>
</dbReference>
<dbReference type="RefSeq" id="WP_169527396.1">
    <property type="nucleotide sequence ID" value="NZ_JAAMPU010000105.1"/>
</dbReference>
<dbReference type="Gene3D" id="3.40.1350.10">
    <property type="match status" value="1"/>
</dbReference>